<name>G4CL77_9NEIS</name>
<dbReference type="Proteomes" id="UP000003019">
    <property type="component" value="Unassembled WGS sequence"/>
</dbReference>
<evidence type="ECO:0000313" key="3">
    <source>
        <dbReference type="Proteomes" id="UP000003019"/>
    </source>
</evidence>
<dbReference type="EMBL" id="AGAY01000081">
    <property type="protein sequence ID" value="EGY51426.1"/>
    <property type="molecule type" value="Genomic_DNA"/>
</dbReference>
<keyword evidence="3" id="KW-1185">Reference proteome</keyword>
<proteinExistence type="predicted"/>
<comment type="caution">
    <text evidence="2">The sequence shown here is derived from an EMBL/GenBank/DDBJ whole genome shotgun (WGS) entry which is preliminary data.</text>
</comment>
<sequence>MAEAERTQNGNQTDGRKRTAAKRRIIPASRIFTKTFSRLPGVPQQAAG</sequence>
<reference evidence="2 3" key="1">
    <citation type="submission" date="2011-05" db="EMBL/GenBank/DDBJ databases">
        <authorList>
            <person name="Muzny D."/>
            <person name="Qin X."/>
            <person name="Deng J."/>
            <person name="Jiang H."/>
            <person name="Liu Y."/>
            <person name="Qu J."/>
            <person name="Song X.-Z."/>
            <person name="Zhang L."/>
            <person name="Thornton R."/>
            <person name="Coyle M."/>
            <person name="Francisco L."/>
            <person name="Jackson L."/>
            <person name="Javaid M."/>
            <person name="Korchina V."/>
            <person name="Kovar C."/>
            <person name="Mata R."/>
            <person name="Mathew T."/>
            <person name="Ngo R."/>
            <person name="Nguyen L."/>
            <person name="Nguyen N."/>
            <person name="Okwuonu G."/>
            <person name="Ongeri F."/>
            <person name="Pham C."/>
            <person name="Simmons D."/>
            <person name="Wilczek-Boney K."/>
            <person name="Hale W."/>
            <person name="Jakkamsetti A."/>
            <person name="Pham P."/>
            <person name="Ruth R."/>
            <person name="San Lucas F."/>
            <person name="Warren J."/>
            <person name="Zhang J."/>
            <person name="Zhao Z."/>
            <person name="Zhou C."/>
            <person name="Zhu D."/>
            <person name="Lee S."/>
            <person name="Bess C."/>
            <person name="Blankenburg K."/>
            <person name="Forbes L."/>
            <person name="Fu Q."/>
            <person name="Gubbala S."/>
            <person name="Hirani K."/>
            <person name="Jayaseelan J.C."/>
            <person name="Lara F."/>
            <person name="Munidasa M."/>
            <person name="Palculict T."/>
            <person name="Patil S."/>
            <person name="Pu L.-L."/>
            <person name="Saada N."/>
            <person name="Tang L."/>
            <person name="Weissenberger G."/>
            <person name="Zhu Y."/>
            <person name="Hemphill L."/>
            <person name="Shang Y."/>
            <person name="Youmans B."/>
            <person name="Ayvaz T."/>
            <person name="Ross M."/>
            <person name="Santibanez J."/>
            <person name="Aqrawi P."/>
            <person name="Gross S."/>
            <person name="Joshi V."/>
            <person name="Fowler G."/>
            <person name="Nazareth L."/>
            <person name="Reid J."/>
            <person name="Worley K."/>
            <person name="Petrosino J."/>
            <person name="Highlander S."/>
            <person name="Gibbs R."/>
        </authorList>
    </citation>
    <scope>NUCLEOTIDE SEQUENCE [LARGE SCALE GENOMIC DNA]</scope>
    <source>
        <strain evidence="2 3">871</strain>
    </source>
</reference>
<organism evidence="2 3">
    <name type="scientific">Neisseria shayeganii 871</name>
    <dbReference type="NCBI Taxonomy" id="1032488"/>
    <lineage>
        <taxon>Bacteria</taxon>
        <taxon>Pseudomonadati</taxon>
        <taxon>Pseudomonadota</taxon>
        <taxon>Betaproteobacteria</taxon>
        <taxon>Neisseriales</taxon>
        <taxon>Neisseriaceae</taxon>
        <taxon>Neisseria</taxon>
    </lineage>
</organism>
<protein>
    <submittedName>
        <fullName evidence="2">FtsH protease regulator HflC</fullName>
    </submittedName>
</protein>
<dbReference type="GO" id="GO:0008233">
    <property type="term" value="F:peptidase activity"/>
    <property type="evidence" value="ECO:0007669"/>
    <property type="project" value="UniProtKB-KW"/>
</dbReference>
<evidence type="ECO:0000256" key="1">
    <source>
        <dbReference type="SAM" id="MobiDB-lite"/>
    </source>
</evidence>
<keyword evidence="2" id="KW-0378">Hydrolase</keyword>
<gene>
    <name evidence="2" type="primary">hflC</name>
    <name evidence="2" type="ORF">HMPREF9371_2368</name>
</gene>
<keyword evidence="2" id="KW-0645">Protease</keyword>
<evidence type="ECO:0000313" key="2">
    <source>
        <dbReference type="EMBL" id="EGY51426.1"/>
    </source>
</evidence>
<feature type="region of interest" description="Disordered" evidence="1">
    <location>
        <begin position="1"/>
        <end position="23"/>
    </location>
</feature>
<dbReference type="HOGENOM" id="CLU_3155299_0_0_4"/>
<accession>G4CL77</accession>
<dbReference type="AlphaFoldDB" id="G4CL77"/>
<dbReference type="GO" id="GO:0006508">
    <property type="term" value="P:proteolysis"/>
    <property type="evidence" value="ECO:0007669"/>
    <property type="project" value="UniProtKB-KW"/>
</dbReference>